<dbReference type="SUPFAM" id="SSF53244">
    <property type="entry name" value="MurD-like peptide ligases, peptide-binding domain"/>
    <property type="match status" value="1"/>
</dbReference>
<evidence type="ECO:0000313" key="26">
    <source>
        <dbReference type="EMBL" id="SFK32282.1"/>
    </source>
</evidence>
<keyword evidence="15" id="KW-0289">Folate biosynthesis</keyword>
<dbReference type="GO" id="GO:0004326">
    <property type="term" value="F:tetrahydrofolylpolyglutamate synthase activity"/>
    <property type="evidence" value="ECO:0007669"/>
    <property type="project" value="UniProtKB-EC"/>
</dbReference>
<comment type="catalytic activity">
    <reaction evidence="22">
        <text>7,8-dihydropteroate + L-glutamate + ATP = 7,8-dihydrofolate + ADP + phosphate + H(+)</text>
        <dbReference type="Rhea" id="RHEA:23584"/>
        <dbReference type="ChEBI" id="CHEBI:15378"/>
        <dbReference type="ChEBI" id="CHEBI:17839"/>
        <dbReference type="ChEBI" id="CHEBI:29985"/>
        <dbReference type="ChEBI" id="CHEBI:30616"/>
        <dbReference type="ChEBI" id="CHEBI:43474"/>
        <dbReference type="ChEBI" id="CHEBI:57451"/>
        <dbReference type="ChEBI" id="CHEBI:456216"/>
        <dbReference type="EC" id="6.3.2.12"/>
    </reaction>
</comment>
<dbReference type="Gene3D" id="3.40.1190.10">
    <property type="entry name" value="Mur-like, catalytic domain"/>
    <property type="match status" value="1"/>
</dbReference>
<dbReference type="PANTHER" id="PTHR11136">
    <property type="entry name" value="FOLYLPOLYGLUTAMATE SYNTHASE-RELATED"/>
    <property type="match status" value="1"/>
</dbReference>
<dbReference type="GO" id="GO:0046656">
    <property type="term" value="P:folic acid biosynthetic process"/>
    <property type="evidence" value="ECO:0007669"/>
    <property type="project" value="UniProtKB-KW"/>
</dbReference>
<keyword evidence="27" id="KW-1185">Reference proteome</keyword>
<dbReference type="InterPro" id="IPR001645">
    <property type="entry name" value="Folylpolyglutamate_synth"/>
</dbReference>
<evidence type="ECO:0000256" key="13">
    <source>
        <dbReference type="ARBA" id="ARBA00022840"/>
    </source>
</evidence>
<reference evidence="27" key="1">
    <citation type="submission" date="2016-10" db="EMBL/GenBank/DDBJ databases">
        <authorList>
            <person name="Varghese N."/>
            <person name="Submissions S."/>
        </authorList>
    </citation>
    <scope>NUCLEOTIDE SEQUENCE [LARGE SCALE GENOMIC DNA]</scope>
    <source>
        <strain evidence="27">Nm69</strain>
    </source>
</reference>
<evidence type="ECO:0000256" key="19">
    <source>
        <dbReference type="ARBA" id="ARBA00047493"/>
    </source>
</evidence>
<dbReference type="PANTHER" id="PTHR11136:SF0">
    <property type="entry name" value="DIHYDROFOLATE SYNTHETASE-RELATED"/>
    <property type="match status" value="1"/>
</dbReference>
<evidence type="ECO:0000256" key="9">
    <source>
        <dbReference type="ARBA" id="ARBA00019357"/>
    </source>
</evidence>
<comment type="catalytic activity">
    <reaction evidence="21">
        <text>(6R)-5,10-methylenetetrahydrofolyl-(gamma-L-Glu)(n) + L-glutamate + ATP = (6R)-5,10-methylenetetrahydrofolyl-(gamma-L-Glu)(n+1) + ADP + phosphate + H(+)</text>
        <dbReference type="Rhea" id="RHEA:51912"/>
        <dbReference type="Rhea" id="RHEA-COMP:13257"/>
        <dbReference type="Rhea" id="RHEA-COMP:13258"/>
        <dbReference type="ChEBI" id="CHEBI:15378"/>
        <dbReference type="ChEBI" id="CHEBI:29985"/>
        <dbReference type="ChEBI" id="CHEBI:30616"/>
        <dbReference type="ChEBI" id="CHEBI:43474"/>
        <dbReference type="ChEBI" id="CHEBI:136572"/>
        <dbReference type="ChEBI" id="CHEBI:456216"/>
        <dbReference type="EC" id="6.3.2.17"/>
    </reaction>
</comment>
<organism evidence="26 27">
    <name type="scientific">Nitrosomonas aestuarii</name>
    <dbReference type="NCBI Taxonomy" id="52441"/>
    <lineage>
        <taxon>Bacteria</taxon>
        <taxon>Pseudomonadati</taxon>
        <taxon>Pseudomonadota</taxon>
        <taxon>Betaproteobacteria</taxon>
        <taxon>Nitrosomonadales</taxon>
        <taxon>Nitrosomonadaceae</taxon>
        <taxon>Nitrosomonas</taxon>
    </lineage>
</organism>
<proteinExistence type="inferred from homology"/>
<comment type="similarity">
    <text evidence="5 23">Belongs to the folylpolyglutamate synthase family.</text>
</comment>
<dbReference type="Pfam" id="PF02875">
    <property type="entry name" value="Mur_ligase_C"/>
    <property type="match status" value="1"/>
</dbReference>
<accession>A0A1I3YKD0</accession>
<dbReference type="NCBIfam" id="TIGR01499">
    <property type="entry name" value="folC"/>
    <property type="match status" value="1"/>
</dbReference>
<dbReference type="GO" id="GO:0005737">
    <property type="term" value="C:cytoplasm"/>
    <property type="evidence" value="ECO:0007669"/>
    <property type="project" value="TreeGrafter"/>
</dbReference>
<evidence type="ECO:0000256" key="8">
    <source>
        <dbReference type="ARBA" id="ARBA00013025"/>
    </source>
</evidence>
<dbReference type="SUPFAM" id="SSF53623">
    <property type="entry name" value="MurD-like peptide ligases, catalytic domain"/>
    <property type="match status" value="1"/>
</dbReference>
<dbReference type="InterPro" id="IPR036615">
    <property type="entry name" value="Mur_ligase_C_dom_sf"/>
</dbReference>
<evidence type="ECO:0000259" key="25">
    <source>
        <dbReference type="Pfam" id="PF08245"/>
    </source>
</evidence>
<dbReference type="STRING" id="52441.SAMN05216302_100437"/>
<dbReference type="FunFam" id="3.40.1190.10:FF:000004">
    <property type="entry name" value="Dihydrofolate synthase/folylpolyglutamate synthase"/>
    <property type="match status" value="1"/>
</dbReference>
<dbReference type="InterPro" id="IPR036565">
    <property type="entry name" value="Mur-like_cat_sf"/>
</dbReference>
<evidence type="ECO:0000256" key="5">
    <source>
        <dbReference type="ARBA" id="ARBA00008276"/>
    </source>
</evidence>
<sequence>MHPDLKNNSLAQWLEYLAQLHPKTIDMTLERAAQVRVELGLTQTCPVIIVGGTNGKGSVCAMLESILTIAGYHVGCYTSPHLNRYNERIRIRQKEVTNQQLCEAFFHVNQARENRRISLTFFEFSTLAAMHLFVSAQVDVAILEVGLGGRLDAVNIFDADCAILTSIALDHMDYLGDSRDAIGYEKAGIFRQNKPAICAEADLPCSIVQFAENTRAQLKIINQNFGYTEKVDHWNFWSHKGWRRTLPLPALRGAYQLQNASACLMALEMLGDQLPVSMQAIREGLLKVSLPGRFQVTSNQPMIILDVAHNPAAAQALAKNLKITQPSGKTYAVFAMLRDKDIYGVIQELEQHIDIWLLSSIDAYRGANADELLQNLYKLKAIRESHNFHKFENIESAYVFACEQADKNDRICVFGSFYTVGAVLGHQELRKGK</sequence>
<evidence type="ECO:0000256" key="11">
    <source>
        <dbReference type="ARBA" id="ARBA00022723"/>
    </source>
</evidence>
<name>A0A1I3YKD0_9PROT</name>
<dbReference type="InterPro" id="IPR013221">
    <property type="entry name" value="Mur_ligase_cen"/>
</dbReference>
<evidence type="ECO:0000256" key="15">
    <source>
        <dbReference type="ARBA" id="ARBA00022909"/>
    </source>
</evidence>
<evidence type="ECO:0000256" key="12">
    <source>
        <dbReference type="ARBA" id="ARBA00022741"/>
    </source>
</evidence>
<evidence type="ECO:0000256" key="1">
    <source>
        <dbReference type="ARBA" id="ARBA00001946"/>
    </source>
</evidence>
<keyword evidence="14" id="KW-0460">Magnesium</keyword>
<evidence type="ECO:0000256" key="22">
    <source>
        <dbReference type="ARBA" id="ARBA00049161"/>
    </source>
</evidence>
<feature type="domain" description="Mur ligase C-terminal" evidence="24">
    <location>
        <begin position="292"/>
        <end position="417"/>
    </location>
</feature>
<evidence type="ECO:0000256" key="2">
    <source>
        <dbReference type="ARBA" id="ARBA00002714"/>
    </source>
</evidence>
<dbReference type="UniPathway" id="UPA00077">
    <property type="reaction ID" value="UER00157"/>
</dbReference>
<keyword evidence="10 23" id="KW-0436">Ligase</keyword>
<comment type="catalytic activity">
    <reaction evidence="20">
        <text>10-formyltetrahydrofolyl-(gamma-L-Glu)(n) + L-glutamate + ATP = 10-formyltetrahydrofolyl-(gamma-L-Glu)(n+1) + ADP + phosphate + H(+)</text>
        <dbReference type="Rhea" id="RHEA:51904"/>
        <dbReference type="Rhea" id="RHEA-COMP:13088"/>
        <dbReference type="Rhea" id="RHEA-COMP:14300"/>
        <dbReference type="ChEBI" id="CHEBI:15378"/>
        <dbReference type="ChEBI" id="CHEBI:29985"/>
        <dbReference type="ChEBI" id="CHEBI:30616"/>
        <dbReference type="ChEBI" id="CHEBI:43474"/>
        <dbReference type="ChEBI" id="CHEBI:134413"/>
        <dbReference type="ChEBI" id="CHEBI:456216"/>
        <dbReference type="EC" id="6.3.2.17"/>
    </reaction>
</comment>
<dbReference type="OrthoDB" id="9809356at2"/>
<keyword evidence="13 23" id="KW-0067">ATP-binding</keyword>
<dbReference type="AlphaFoldDB" id="A0A1I3YKD0"/>
<keyword evidence="12 23" id="KW-0547">Nucleotide-binding</keyword>
<dbReference type="EMBL" id="FOSP01000004">
    <property type="protein sequence ID" value="SFK32282.1"/>
    <property type="molecule type" value="Genomic_DNA"/>
</dbReference>
<dbReference type="InterPro" id="IPR004101">
    <property type="entry name" value="Mur_ligase_C"/>
</dbReference>
<feature type="domain" description="Mur ligase central" evidence="25">
    <location>
        <begin position="50"/>
        <end position="266"/>
    </location>
</feature>
<dbReference type="Proteomes" id="UP000199533">
    <property type="component" value="Unassembled WGS sequence"/>
</dbReference>
<evidence type="ECO:0000256" key="16">
    <source>
        <dbReference type="ARBA" id="ARBA00030048"/>
    </source>
</evidence>
<evidence type="ECO:0000313" key="27">
    <source>
        <dbReference type="Proteomes" id="UP000199533"/>
    </source>
</evidence>
<evidence type="ECO:0000256" key="20">
    <source>
        <dbReference type="ARBA" id="ARBA00047808"/>
    </source>
</evidence>
<comment type="cofactor">
    <cofactor evidence="1">
        <name>Mg(2+)</name>
        <dbReference type="ChEBI" id="CHEBI:18420"/>
    </cofactor>
</comment>
<dbReference type="Pfam" id="PF08245">
    <property type="entry name" value="Mur_ligase_M"/>
    <property type="match status" value="1"/>
</dbReference>
<comment type="function">
    <text evidence="2">Functions in two distinct reactions of the de novo folate biosynthetic pathway. Catalyzes the addition of a glutamate residue to dihydropteroate (7,8-dihydropteroate or H2Pte) to form dihydrofolate (7,8-dihydrofolate monoglutamate or H2Pte-Glu). Also catalyzes successive additions of L-glutamate to tetrahydrofolate or 10-formyltetrahydrofolate or 5,10-methylenetetrahydrofolate, leading to folylpolyglutamate derivatives.</text>
</comment>
<evidence type="ECO:0000256" key="4">
    <source>
        <dbReference type="ARBA" id="ARBA00005150"/>
    </source>
</evidence>
<evidence type="ECO:0000256" key="23">
    <source>
        <dbReference type="PIRNR" id="PIRNR001563"/>
    </source>
</evidence>
<comment type="pathway">
    <text evidence="3">Cofactor biosynthesis; tetrahydrofolate biosynthesis; 7,8-dihydrofolate from 2-amino-4-hydroxy-6-hydroxymethyl-7,8-dihydropteridine diphosphate and 4-aminobenzoate: step 2/2.</text>
</comment>
<protein>
    <recommendedName>
        <fullName evidence="9">Dihydrofolate synthase/folylpolyglutamate synthase</fullName>
        <ecNumber evidence="7">6.3.2.12</ecNumber>
        <ecNumber evidence="8">6.3.2.17</ecNumber>
    </recommendedName>
    <alternativeName>
        <fullName evidence="18">Folylpoly-gamma-glutamate synthetase-dihydrofolate synthetase</fullName>
    </alternativeName>
    <alternativeName>
        <fullName evidence="16">Folylpolyglutamate synthetase</fullName>
    </alternativeName>
    <alternativeName>
        <fullName evidence="17">Tetrahydrofolylpolyglutamate synthase</fullName>
    </alternativeName>
</protein>
<evidence type="ECO:0000256" key="10">
    <source>
        <dbReference type="ARBA" id="ARBA00022598"/>
    </source>
</evidence>
<comment type="subunit">
    <text evidence="6">Monomer.</text>
</comment>
<evidence type="ECO:0000256" key="6">
    <source>
        <dbReference type="ARBA" id="ARBA00011245"/>
    </source>
</evidence>
<dbReference type="GO" id="GO:0005524">
    <property type="term" value="F:ATP binding"/>
    <property type="evidence" value="ECO:0007669"/>
    <property type="project" value="UniProtKB-KW"/>
</dbReference>
<dbReference type="EC" id="6.3.2.17" evidence="8"/>
<dbReference type="InterPro" id="IPR018109">
    <property type="entry name" value="Folylpolyglutamate_synth_CS"/>
</dbReference>
<dbReference type="Gene3D" id="3.90.190.20">
    <property type="entry name" value="Mur ligase, C-terminal domain"/>
    <property type="match status" value="1"/>
</dbReference>
<dbReference type="GO" id="GO:0008841">
    <property type="term" value="F:dihydrofolate synthase activity"/>
    <property type="evidence" value="ECO:0007669"/>
    <property type="project" value="UniProtKB-EC"/>
</dbReference>
<evidence type="ECO:0000259" key="24">
    <source>
        <dbReference type="Pfam" id="PF02875"/>
    </source>
</evidence>
<evidence type="ECO:0000256" key="17">
    <source>
        <dbReference type="ARBA" id="ARBA00030592"/>
    </source>
</evidence>
<dbReference type="EC" id="6.3.2.12" evidence="7"/>
<gene>
    <name evidence="26" type="ORF">SAMN05216302_100437</name>
</gene>
<keyword evidence="11" id="KW-0479">Metal-binding</keyword>
<dbReference type="GO" id="GO:0046654">
    <property type="term" value="P:tetrahydrofolate biosynthetic process"/>
    <property type="evidence" value="ECO:0007669"/>
    <property type="project" value="UniProtKB-UniPathway"/>
</dbReference>
<dbReference type="RefSeq" id="WP_090697217.1">
    <property type="nucleotide sequence ID" value="NZ_FOSP01000004.1"/>
</dbReference>
<evidence type="ECO:0000256" key="14">
    <source>
        <dbReference type="ARBA" id="ARBA00022842"/>
    </source>
</evidence>
<evidence type="ECO:0000256" key="18">
    <source>
        <dbReference type="ARBA" id="ARBA00032510"/>
    </source>
</evidence>
<dbReference type="GO" id="GO:0046872">
    <property type="term" value="F:metal ion binding"/>
    <property type="evidence" value="ECO:0007669"/>
    <property type="project" value="UniProtKB-KW"/>
</dbReference>
<dbReference type="PIRSF" id="PIRSF001563">
    <property type="entry name" value="Folylpolyglu_synth"/>
    <property type="match status" value="1"/>
</dbReference>
<evidence type="ECO:0000256" key="3">
    <source>
        <dbReference type="ARBA" id="ARBA00004799"/>
    </source>
</evidence>
<evidence type="ECO:0000256" key="21">
    <source>
        <dbReference type="ARBA" id="ARBA00049035"/>
    </source>
</evidence>
<dbReference type="PROSITE" id="PS01011">
    <property type="entry name" value="FOLYLPOLYGLU_SYNT_1"/>
    <property type="match status" value="1"/>
</dbReference>
<comment type="pathway">
    <text evidence="4">Cofactor biosynthesis; tetrahydrofolylpolyglutamate biosynthesis.</text>
</comment>
<comment type="catalytic activity">
    <reaction evidence="19">
        <text>(6S)-5,6,7,8-tetrahydrofolyl-(gamma-L-Glu)(n) + L-glutamate + ATP = (6S)-5,6,7,8-tetrahydrofolyl-(gamma-L-Glu)(n+1) + ADP + phosphate + H(+)</text>
        <dbReference type="Rhea" id="RHEA:10580"/>
        <dbReference type="Rhea" id="RHEA-COMP:14738"/>
        <dbReference type="Rhea" id="RHEA-COMP:14740"/>
        <dbReference type="ChEBI" id="CHEBI:15378"/>
        <dbReference type="ChEBI" id="CHEBI:29985"/>
        <dbReference type="ChEBI" id="CHEBI:30616"/>
        <dbReference type="ChEBI" id="CHEBI:43474"/>
        <dbReference type="ChEBI" id="CHEBI:141005"/>
        <dbReference type="ChEBI" id="CHEBI:456216"/>
        <dbReference type="EC" id="6.3.2.17"/>
    </reaction>
</comment>
<evidence type="ECO:0000256" key="7">
    <source>
        <dbReference type="ARBA" id="ARBA00013023"/>
    </source>
</evidence>
<dbReference type="NCBIfam" id="NF008101">
    <property type="entry name" value="PRK10846.1"/>
    <property type="match status" value="1"/>
</dbReference>